<keyword evidence="8" id="KW-0234">DNA repair</keyword>
<dbReference type="GO" id="GO:0005739">
    <property type="term" value="C:mitochondrion"/>
    <property type="evidence" value="ECO:0007669"/>
    <property type="project" value="TreeGrafter"/>
</dbReference>
<dbReference type="InterPro" id="IPR018246">
    <property type="entry name" value="AP_endonuc_F2_Zn_BS"/>
</dbReference>
<dbReference type="PROSITE" id="PS51432">
    <property type="entry name" value="AP_NUCLEASE_F2_4"/>
    <property type="match status" value="1"/>
</dbReference>
<name>A0AAD5S2E5_9FUNG</name>
<dbReference type="GO" id="GO:0005634">
    <property type="term" value="C:nucleus"/>
    <property type="evidence" value="ECO:0007669"/>
    <property type="project" value="TreeGrafter"/>
</dbReference>
<evidence type="ECO:0000256" key="8">
    <source>
        <dbReference type="ARBA" id="ARBA00023204"/>
    </source>
</evidence>
<gene>
    <name evidence="11" type="ORF">HK097_004860</name>
</gene>
<dbReference type="HAMAP" id="MF_00152">
    <property type="entry name" value="Nfo"/>
    <property type="match status" value="1"/>
</dbReference>
<feature type="compositionally biased region" description="Basic residues" evidence="9">
    <location>
        <begin position="228"/>
        <end position="238"/>
    </location>
</feature>
<dbReference type="NCBIfam" id="NF002199">
    <property type="entry name" value="PRK01060.1-4"/>
    <property type="match status" value="1"/>
</dbReference>
<evidence type="ECO:0000256" key="4">
    <source>
        <dbReference type="ARBA" id="ARBA00022723"/>
    </source>
</evidence>
<keyword evidence="4" id="KW-0479">Metal-binding</keyword>
<keyword evidence="6" id="KW-0378">Hydrolase</keyword>
<evidence type="ECO:0000256" key="7">
    <source>
        <dbReference type="ARBA" id="ARBA00022833"/>
    </source>
</evidence>
<feature type="region of interest" description="Disordered" evidence="9">
    <location>
        <begin position="118"/>
        <end position="172"/>
    </location>
</feature>
<dbReference type="InterPro" id="IPR001719">
    <property type="entry name" value="AP_endonuc_2"/>
</dbReference>
<dbReference type="PROSITE" id="PS00729">
    <property type="entry name" value="AP_NUCLEASE_F2_1"/>
    <property type="match status" value="1"/>
</dbReference>
<feature type="compositionally biased region" description="Polar residues" evidence="9">
    <location>
        <begin position="123"/>
        <end position="140"/>
    </location>
</feature>
<feature type="region of interest" description="Disordered" evidence="9">
    <location>
        <begin position="196"/>
        <end position="265"/>
    </location>
</feature>
<keyword evidence="5" id="KW-0227">DNA damage</keyword>
<dbReference type="Pfam" id="PF01261">
    <property type="entry name" value="AP_endonuc_2"/>
    <property type="match status" value="1"/>
</dbReference>
<dbReference type="GO" id="GO:0003677">
    <property type="term" value="F:DNA binding"/>
    <property type="evidence" value="ECO:0007669"/>
    <property type="project" value="InterPro"/>
</dbReference>
<dbReference type="Gene3D" id="3.20.20.150">
    <property type="entry name" value="Divalent-metal-dependent TIM barrel enzymes"/>
    <property type="match status" value="1"/>
</dbReference>
<evidence type="ECO:0000259" key="10">
    <source>
        <dbReference type="Pfam" id="PF01261"/>
    </source>
</evidence>
<dbReference type="GO" id="GO:0008081">
    <property type="term" value="F:phosphoric diester hydrolase activity"/>
    <property type="evidence" value="ECO:0007669"/>
    <property type="project" value="TreeGrafter"/>
</dbReference>
<dbReference type="SUPFAM" id="SSF51658">
    <property type="entry name" value="Xylose isomerase-like"/>
    <property type="match status" value="1"/>
</dbReference>
<dbReference type="GO" id="GO:0006284">
    <property type="term" value="P:base-excision repair"/>
    <property type="evidence" value="ECO:0007669"/>
    <property type="project" value="TreeGrafter"/>
</dbReference>
<evidence type="ECO:0000256" key="3">
    <source>
        <dbReference type="ARBA" id="ARBA00021759"/>
    </source>
</evidence>
<dbReference type="PANTHER" id="PTHR21445">
    <property type="entry name" value="ENDONUCLEASE IV ENDODEOXYRIBONUCLEASE IV"/>
    <property type="match status" value="1"/>
</dbReference>
<dbReference type="GO" id="GO:0003906">
    <property type="term" value="F:DNA-(apurinic or apyrimidinic site) endonuclease activity"/>
    <property type="evidence" value="ECO:0007669"/>
    <property type="project" value="TreeGrafter"/>
</dbReference>
<evidence type="ECO:0000313" key="12">
    <source>
        <dbReference type="Proteomes" id="UP001212841"/>
    </source>
</evidence>
<organism evidence="11 12">
    <name type="scientific">Rhizophlyctis rosea</name>
    <dbReference type="NCBI Taxonomy" id="64517"/>
    <lineage>
        <taxon>Eukaryota</taxon>
        <taxon>Fungi</taxon>
        <taxon>Fungi incertae sedis</taxon>
        <taxon>Chytridiomycota</taxon>
        <taxon>Chytridiomycota incertae sedis</taxon>
        <taxon>Chytridiomycetes</taxon>
        <taxon>Rhizophlyctidales</taxon>
        <taxon>Rhizophlyctidaceae</taxon>
        <taxon>Rhizophlyctis</taxon>
    </lineage>
</organism>
<dbReference type="SMART" id="SM00518">
    <property type="entry name" value="AP2Ec"/>
    <property type="match status" value="1"/>
</dbReference>
<feature type="non-terminal residue" evidence="11">
    <location>
        <position position="1"/>
    </location>
</feature>
<comment type="similarity">
    <text evidence="2">Belongs to the AP endonuclease 2 family.</text>
</comment>
<dbReference type="PANTHER" id="PTHR21445:SF0">
    <property type="entry name" value="APURINIC-APYRIMIDINIC ENDONUCLEASE"/>
    <property type="match status" value="1"/>
</dbReference>
<dbReference type="PROSITE" id="PS00730">
    <property type="entry name" value="AP_NUCLEASE_F2_2"/>
    <property type="match status" value="1"/>
</dbReference>
<protein>
    <recommendedName>
        <fullName evidence="3">Apurinic-apyrimidinic endonuclease 1</fullName>
    </recommendedName>
</protein>
<keyword evidence="7" id="KW-0862">Zinc</keyword>
<dbReference type="AlphaFoldDB" id="A0AAD5S2E5"/>
<comment type="cofactor">
    <cofactor evidence="1">
        <name>Zn(2+)</name>
        <dbReference type="ChEBI" id="CHEBI:29105"/>
    </cofactor>
</comment>
<keyword evidence="12" id="KW-1185">Reference proteome</keyword>
<evidence type="ECO:0000256" key="2">
    <source>
        <dbReference type="ARBA" id="ARBA00005340"/>
    </source>
</evidence>
<evidence type="ECO:0000313" key="11">
    <source>
        <dbReference type="EMBL" id="KAJ3033384.1"/>
    </source>
</evidence>
<dbReference type="EMBL" id="JADGJD010002298">
    <property type="protein sequence ID" value="KAJ3033384.1"/>
    <property type="molecule type" value="Genomic_DNA"/>
</dbReference>
<dbReference type="NCBIfam" id="TIGR00587">
    <property type="entry name" value="nfo"/>
    <property type="match status" value="1"/>
</dbReference>
<sequence>MENEKMEELGRGKGEEVGRNLGEIPGSFCGSACHDGLADDTATLQNVISLEFLPTIPILSYHINNGYYMLWTRFTLLNKRIYRLTVPGMGDYVSGQRRSTRLSAAQVQTTTTLFATSEDPISGNASAQKARSVITKSTKIGQEGDEKPTKRRRVDQSVEEGPSKVPNSVPKRLNRKTVSFKLTETVVEIEPIEIEESPPKRQKRASKKAPTVKSPEDAASESKPGKPQPKKRQPKSKAKPPSLTPTGTELALETDTAVEDEDIDETPEIITVPPLDTTAMWERAQKTRKHIGAHVSGAKGLHNAILNSVKIGGTSFAFFPKNQRRLQSPPTPPVRIAAFKEAMEKANYPKQYILPHGSYLINLANADEEKREVAYQVFLDDLKRCEELGLELYNFHPGSATGHESAEAALSLISSAINRAHKETTSITIVVEMMSGAGKVVGSTFEELATIIQGVDNTERVGVCLDTCHMFAAGYDMRTPETYTRTMSHFSRAIGFKYLKGLHLNDSKCPIGSVKDRHENLGKGHLGWDAFKHIVNDPRLDYVPMVLETPESEKGEGWRREIDQLYELCGEPMEVEGVEG</sequence>
<accession>A0AAD5S2E5</accession>
<dbReference type="FunFam" id="3.20.20.150:FF:000001">
    <property type="entry name" value="Probable endonuclease 4"/>
    <property type="match status" value="1"/>
</dbReference>
<dbReference type="CDD" id="cd00019">
    <property type="entry name" value="AP2Ec"/>
    <property type="match status" value="1"/>
</dbReference>
<dbReference type="GO" id="GO:0008270">
    <property type="term" value="F:zinc ion binding"/>
    <property type="evidence" value="ECO:0007669"/>
    <property type="project" value="InterPro"/>
</dbReference>
<reference evidence="11" key="1">
    <citation type="submission" date="2020-05" db="EMBL/GenBank/DDBJ databases">
        <title>Phylogenomic resolution of chytrid fungi.</title>
        <authorList>
            <person name="Stajich J.E."/>
            <person name="Amses K."/>
            <person name="Simmons R."/>
            <person name="Seto K."/>
            <person name="Myers J."/>
            <person name="Bonds A."/>
            <person name="Quandt C.A."/>
            <person name="Barry K."/>
            <person name="Liu P."/>
            <person name="Grigoriev I."/>
            <person name="Longcore J.E."/>
            <person name="James T.Y."/>
        </authorList>
    </citation>
    <scope>NUCLEOTIDE SEQUENCE</scope>
    <source>
        <strain evidence="11">JEL0318</strain>
    </source>
</reference>
<evidence type="ECO:0000256" key="9">
    <source>
        <dbReference type="SAM" id="MobiDB-lite"/>
    </source>
</evidence>
<feature type="domain" description="Xylose isomerase-like TIM barrel" evidence="10">
    <location>
        <begin position="309"/>
        <end position="567"/>
    </location>
</feature>
<evidence type="ECO:0000256" key="1">
    <source>
        <dbReference type="ARBA" id="ARBA00001947"/>
    </source>
</evidence>
<evidence type="ECO:0000256" key="6">
    <source>
        <dbReference type="ARBA" id="ARBA00022801"/>
    </source>
</evidence>
<feature type="compositionally biased region" description="Acidic residues" evidence="9">
    <location>
        <begin position="256"/>
        <end position="265"/>
    </location>
</feature>
<comment type="caution">
    <text evidence="11">The sequence shown here is derived from an EMBL/GenBank/DDBJ whole genome shotgun (WGS) entry which is preliminary data.</text>
</comment>
<dbReference type="InterPro" id="IPR036237">
    <property type="entry name" value="Xyl_isomerase-like_sf"/>
</dbReference>
<dbReference type="Proteomes" id="UP001212841">
    <property type="component" value="Unassembled WGS sequence"/>
</dbReference>
<dbReference type="PROSITE" id="PS00731">
    <property type="entry name" value="AP_NUCLEASE_F2_3"/>
    <property type="match status" value="1"/>
</dbReference>
<proteinExistence type="inferred from homology"/>
<dbReference type="InterPro" id="IPR013022">
    <property type="entry name" value="Xyl_isomerase-like_TIM-brl"/>
</dbReference>
<evidence type="ECO:0000256" key="5">
    <source>
        <dbReference type="ARBA" id="ARBA00022763"/>
    </source>
</evidence>